<proteinExistence type="inferred from homology"/>
<dbReference type="PANTHER" id="PTHR11328:SF28">
    <property type="entry name" value="MAJOR FACILITATOR SUPERFAMILY DOMAIN-CONTAINING PROTEIN 12"/>
    <property type="match status" value="1"/>
</dbReference>
<dbReference type="GO" id="GO:0015293">
    <property type="term" value="F:symporter activity"/>
    <property type="evidence" value="ECO:0007669"/>
    <property type="project" value="InterPro"/>
</dbReference>
<protein>
    <submittedName>
        <fullName evidence="4">MFS transporter</fullName>
    </submittedName>
</protein>
<dbReference type="RefSeq" id="WP_151054207.1">
    <property type="nucleotide sequence ID" value="NZ_CP044222.1"/>
</dbReference>
<evidence type="ECO:0000256" key="3">
    <source>
        <dbReference type="SAM" id="Phobius"/>
    </source>
</evidence>
<feature type="transmembrane region" description="Helical" evidence="3">
    <location>
        <begin position="148"/>
        <end position="167"/>
    </location>
</feature>
<feature type="transmembrane region" description="Helical" evidence="3">
    <location>
        <begin position="222"/>
        <end position="243"/>
    </location>
</feature>
<dbReference type="InterPro" id="IPR036259">
    <property type="entry name" value="MFS_trans_sf"/>
</dbReference>
<comment type="similarity">
    <text evidence="1">Belongs to the sodium:galactoside symporter (TC 2.A.2) family.</text>
</comment>
<feature type="transmembrane region" description="Helical" evidence="3">
    <location>
        <begin position="43"/>
        <end position="64"/>
    </location>
</feature>
<reference evidence="4 5" key="1">
    <citation type="submission" date="2019-09" db="EMBL/GenBank/DDBJ databases">
        <title>Nitrincola iocasae sp. nov., a bacterium isolated from the sediment collected at a cold seep field in South China Sea.</title>
        <authorList>
            <person name="Zhang H."/>
            <person name="Wang H."/>
            <person name="Li C."/>
        </authorList>
    </citation>
    <scope>NUCLEOTIDE SEQUENCE [LARGE SCALE GENOMIC DNA]</scope>
    <source>
        <strain evidence="4 5">KXZD1103</strain>
    </source>
</reference>
<keyword evidence="3" id="KW-0472">Membrane</keyword>
<keyword evidence="3" id="KW-1133">Transmembrane helix</keyword>
<dbReference type="EMBL" id="CP044222">
    <property type="protein sequence ID" value="QEW06151.1"/>
    <property type="molecule type" value="Genomic_DNA"/>
</dbReference>
<feature type="transmembrane region" description="Helical" evidence="3">
    <location>
        <begin position="255"/>
        <end position="275"/>
    </location>
</feature>
<feature type="transmembrane region" description="Helical" evidence="3">
    <location>
        <begin position="12"/>
        <end position="31"/>
    </location>
</feature>
<feature type="transmembrane region" description="Helical" evidence="3">
    <location>
        <begin position="105"/>
        <end position="127"/>
    </location>
</feature>
<keyword evidence="5" id="KW-1185">Reference proteome</keyword>
<feature type="transmembrane region" description="Helical" evidence="3">
    <location>
        <begin position="308"/>
        <end position="327"/>
    </location>
</feature>
<keyword evidence="3" id="KW-0812">Transmembrane</keyword>
<dbReference type="Pfam" id="PF13347">
    <property type="entry name" value="MFS_2"/>
    <property type="match status" value="1"/>
</dbReference>
<feature type="region of interest" description="Disordered" evidence="2">
    <location>
        <begin position="427"/>
        <end position="453"/>
    </location>
</feature>
<dbReference type="Proteomes" id="UP000325606">
    <property type="component" value="Chromosome"/>
</dbReference>
<feature type="transmembrane region" description="Helical" evidence="3">
    <location>
        <begin position="76"/>
        <end position="99"/>
    </location>
</feature>
<dbReference type="GO" id="GO:0005886">
    <property type="term" value="C:plasma membrane"/>
    <property type="evidence" value="ECO:0007669"/>
    <property type="project" value="TreeGrafter"/>
</dbReference>
<dbReference type="AlphaFoldDB" id="A0A5J6LD28"/>
<name>A0A5J6LD28_9GAMM</name>
<organism evidence="4 5">
    <name type="scientific">Nitrincola iocasae</name>
    <dbReference type="NCBI Taxonomy" id="2614693"/>
    <lineage>
        <taxon>Bacteria</taxon>
        <taxon>Pseudomonadati</taxon>
        <taxon>Pseudomonadota</taxon>
        <taxon>Gammaproteobacteria</taxon>
        <taxon>Oceanospirillales</taxon>
        <taxon>Oceanospirillaceae</taxon>
        <taxon>Nitrincola</taxon>
    </lineage>
</organism>
<sequence length="453" mass="49669">MSQPLSRQALFSYALPALPLAVPTVAIYILLPTYYVEEIGLPLLLTGLLLMLARLSDVITDPLIGRWLDFASARQFKATLVTGGVICIPSLVLLIHPLASAPALSLLFGALFLYLGWTLVQVPYITWLSHLSDSSEERTRAVSLREGLTLIGLLISASVPLLVLAGLSTPQMLQVMALITLLPGGWFIYRLLTHLPGPQPSEKLLQGHWRDLIKNRPAMRLVTAWFTNGVANGIPAVLFPLYITSVLGLEATIRPIFILIYFVAAGCALPIWLKLSRHLDKVLLWQVAMLMAITAFLPAAWLGPGDTYWFVLICMITGTALGADLALPHAIQAEVTDWDKFRYRRRQTGLLFALWNAATKLALALAALVALGLLELAGFTPELAAPVLALGLIYALLPSVLKCVAIIMLWQFPIKSRHHKAIMHRLTQRSDRSPNDDLPTKPVAPDQSAACRV</sequence>
<evidence type="ECO:0000313" key="5">
    <source>
        <dbReference type="Proteomes" id="UP000325606"/>
    </source>
</evidence>
<feature type="transmembrane region" description="Helical" evidence="3">
    <location>
        <begin position="383"/>
        <end position="410"/>
    </location>
</feature>
<feature type="transmembrane region" description="Helical" evidence="3">
    <location>
        <begin position="282"/>
        <end position="302"/>
    </location>
</feature>
<dbReference type="SUPFAM" id="SSF103473">
    <property type="entry name" value="MFS general substrate transporter"/>
    <property type="match status" value="1"/>
</dbReference>
<evidence type="ECO:0000256" key="2">
    <source>
        <dbReference type="SAM" id="MobiDB-lite"/>
    </source>
</evidence>
<dbReference type="PANTHER" id="PTHR11328">
    <property type="entry name" value="MAJOR FACILITATOR SUPERFAMILY DOMAIN-CONTAINING PROTEIN"/>
    <property type="match status" value="1"/>
</dbReference>
<gene>
    <name evidence="4" type="ORF">F5I99_06370</name>
</gene>
<evidence type="ECO:0000256" key="1">
    <source>
        <dbReference type="ARBA" id="ARBA00009617"/>
    </source>
</evidence>
<feature type="transmembrane region" description="Helical" evidence="3">
    <location>
        <begin position="348"/>
        <end position="371"/>
    </location>
</feature>
<evidence type="ECO:0000313" key="4">
    <source>
        <dbReference type="EMBL" id="QEW06151.1"/>
    </source>
</evidence>
<dbReference type="InterPro" id="IPR039672">
    <property type="entry name" value="MFS_2"/>
</dbReference>
<dbReference type="Gene3D" id="1.20.1250.20">
    <property type="entry name" value="MFS general substrate transporter like domains"/>
    <property type="match status" value="2"/>
</dbReference>
<accession>A0A5J6LD28</accession>
<dbReference type="KEGG" id="nik:F5I99_06370"/>
<feature type="compositionally biased region" description="Basic and acidic residues" evidence="2">
    <location>
        <begin position="428"/>
        <end position="439"/>
    </location>
</feature>
<dbReference type="GO" id="GO:0008643">
    <property type="term" value="P:carbohydrate transport"/>
    <property type="evidence" value="ECO:0007669"/>
    <property type="project" value="InterPro"/>
</dbReference>